<accession>A0ABP0UAG8</accession>
<keyword evidence="1" id="KW-0812">Transmembrane</keyword>
<dbReference type="PANTHER" id="PTHR35288">
    <property type="entry name" value="TAIL FIBER"/>
    <property type="match status" value="1"/>
</dbReference>
<sequence>MANESPWDSLRARASQFFFLLMLFSFPIFSVPCANGTCSSPAEVVAVYAHGNAILPQDLARALLYPGALLHTVEGAVADGESIRWPSWDSLLNNFFNTSKSNSQIQAPVSLGFVVGCVLCLVGGVLSMFGPSVFSFVGMMVTLYYVYTRGGEDNNIKSMPMFALAVFCSFGWISSDLFTRRGVLWQKPTARGITRKQL</sequence>
<name>A0ABP0UAG8_9BRYO</name>
<feature type="transmembrane region" description="Helical" evidence="1">
    <location>
        <begin position="105"/>
        <end position="122"/>
    </location>
</feature>
<feature type="transmembrane region" description="Helical" evidence="1">
    <location>
        <begin position="159"/>
        <end position="178"/>
    </location>
</feature>
<dbReference type="PANTHER" id="PTHR35288:SF3">
    <property type="match status" value="1"/>
</dbReference>
<keyword evidence="4" id="KW-1185">Reference proteome</keyword>
<organism evidence="3 4">
    <name type="scientific">Sphagnum troendelagicum</name>
    <dbReference type="NCBI Taxonomy" id="128251"/>
    <lineage>
        <taxon>Eukaryota</taxon>
        <taxon>Viridiplantae</taxon>
        <taxon>Streptophyta</taxon>
        <taxon>Embryophyta</taxon>
        <taxon>Bryophyta</taxon>
        <taxon>Sphagnophytina</taxon>
        <taxon>Sphagnopsida</taxon>
        <taxon>Sphagnales</taxon>
        <taxon>Sphagnaceae</taxon>
        <taxon>Sphagnum</taxon>
    </lineage>
</organism>
<evidence type="ECO:0000313" key="4">
    <source>
        <dbReference type="Proteomes" id="UP001497512"/>
    </source>
</evidence>
<keyword evidence="1" id="KW-0472">Membrane</keyword>
<keyword evidence="1" id="KW-1133">Transmembrane helix</keyword>
<evidence type="ECO:0000256" key="1">
    <source>
        <dbReference type="SAM" id="Phobius"/>
    </source>
</evidence>
<protein>
    <submittedName>
        <fullName evidence="3">Uncharacterized protein</fullName>
    </submittedName>
</protein>
<proteinExistence type="predicted"/>
<evidence type="ECO:0000313" key="3">
    <source>
        <dbReference type="EMBL" id="CAK9216423.1"/>
    </source>
</evidence>
<feature type="transmembrane region" description="Helical" evidence="1">
    <location>
        <begin position="129"/>
        <end position="147"/>
    </location>
</feature>
<keyword evidence="2" id="KW-0732">Signal</keyword>
<feature type="chain" id="PRO_5046067526" evidence="2">
    <location>
        <begin position="31"/>
        <end position="198"/>
    </location>
</feature>
<dbReference type="EMBL" id="OZ019894">
    <property type="protein sequence ID" value="CAK9216423.1"/>
    <property type="molecule type" value="Genomic_DNA"/>
</dbReference>
<dbReference type="Proteomes" id="UP001497512">
    <property type="component" value="Chromosome 2"/>
</dbReference>
<evidence type="ECO:0000256" key="2">
    <source>
        <dbReference type="SAM" id="SignalP"/>
    </source>
</evidence>
<feature type="signal peptide" evidence="2">
    <location>
        <begin position="1"/>
        <end position="30"/>
    </location>
</feature>
<gene>
    <name evidence="3" type="ORF">CSSPTR1EN2_LOCUS13463</name>
</gene>
<reference evidence="3" key="1">
    <citation type="submission" date="2024-02" db="EMBL/GenBank/DDBJ databases">
        <authorList>
            <consortium name="ELIXIR-Norway"/>
            <consortium name="Elixir Norway"/>
        </authorList>
    </citation>
    <scope>NUCLEOTIDE SEQUENCE</scope>
</reference>